<gene>
    <name evidence="1" type="ORF">BSIN_2547</name>
</gene>
<dbReference type="Proteomes" id="UP000198460">
    <property type="component" value="Unassembled WGS sequence"/>
</dbReference>
<evidence type="ECO:0000313" key="1">
    <source>
        <dbReference type="EMBL" id="SMF99529.1"/>
    </source>
</evidence>
<dbReference type="EMBL" id="FXAN01000041">
    <property type="protein sequence ID" value="SMF99529.1"/>
    <property type="molecule type" value="Genomic_DNA"/>
</dbReference>
<evidence type="ECO:0000313" key="2">
    <source>
        <dbReference type="Proteomes" id="UP000198460"/>
    </source>
</evidence>
<proteinExistence type="predicted"/>
<accession>A0A238H2M5</accession>
<sequence length="41" mass="4599">MPAHAASIRTNSALMKNRMKNLGFQLLEIAGDSTKVRRSRQ</sequence>
<reference evidence="1 2" key="1">
    <citation type="submission" date="2017-04" db="EMBL/GenBank/DDBJ databases">
        <authorList>
            <person name="Afonso C.L."/>
            <person name="Miller P.J."/>
            <person name="Scott M.A."/>
            <person name="Spackman E."/>
            <person name="Goraichik I."/>
            <person name="Dimitrov K.M."/>
            <person name="Suarez D.L."/>
            <person name="Swayne D.E."/>
        </authorList>
    </citation>
    <scope>NUCLEOTIDE SEQUENCE [LARGE SCALE GENOMIC DNA]</scope>
    <source>
        <strain evidence="1">LMG 28154</strain>
    </source>
</reference>
<protein>
    <submittedName>
        <fullName evidence="1">Uncharacterized protein</fullName>
    </submittedName>
</protein>
<dbReference type="AlphaFoldDB" id="A0A238H2M5"/>
<name>A0A238H2M5_9BURK</name>
<organism evidence="1 2">
    <name type="scientific">Burkholderia singularis</name>
    <dbReference type="NCBI Taxonomy" id="1503053"/>
    <lineage>
        <taxon>Bacteria</taxon>
        <taxon>Pseudomonadati</taxon>
        <taxon>Pseudomonadota</taxon>
        <taxon>Betaproteobacteria</taxon>
        <taxon>Burkholderiales</taxon>
        <taxon>Burkholderiaceae</taxon>
        <taxon>Burkholderia</taxon>
        <taxon>pseudomallei group</taxon>
    </lineage>
</organism>